<name>A0A151JYR8_9HYME</name>
<dbReference type="AlphaFoldDB" id="A0A151JYR8"/>
<proteinExistence type="predicted"/>
<reference evidence="1 2" key="1">
    <citation type="submission" date="2016-03" db="EMBL/GenBank/DDBJ databases">
        <title>Trachymyrmex septentrionalis WGS genome.</title>
        <authorList>
            <person name="Nygaard S."/>
            <person name="Hu H."/>
            <person name="Boomsma J."/>
            <person name="Zhang G."/>
        </authorList>
    </citation>
    <scope>NUCLEOTIDE SEQUENCE [LARGE SCALE GENOMIC DNA]</scope>
    <source>
        <strain evidence="1">Tsep2-gDNA-1</strain>
        <tissue evidence="1">Whole body</tissue>
    </source>
</reference>
<sequence>MKMGRPYIPFDEKSDKSKQKEAAVFSLANECNSRKILLVAFHAARKSGNNDMSACFNVLSSSPEMPKKIRKILESKMNITKKNAEEDLAFLLHNNLSKQLYINMRLE</sequence>
<accession>A0A151JYR8</accession>
<dbReference type="Proteomes" id="UP000078541">
    <property type="component" value="Unassembled WGS sequence"/>
</dbReference>
<gene>
    <name evidence="1" type="ORF">ALC56_03964</name>
</gene>
<organism evidence="1 2">
    <name type="scientific">Trachymyrmex septentrionalis</name>
    <dbReference type="NCBI Taxonomy" id="34720"/>
    <lineage>
        <taxon>Eukaryota</taxon>
        <taxon>Metazoa</taxon>
        <taxon>Ecdysozoa</taxon>
        <taxon>Arthropoda</taxon>
        <taxon>Hexapoda</taxon>
        <taxon>Insecta</taxon>
        <taxon>Pterygota</taxon>
        <taxon>Neoptera</taxon>
        <taxon>Endopterygota</taxon>
        <taxon>Hymenoptera</taxon>
        <taxon>Apocrita</taxon>
        <taxon>Aculeata</taxon>
        <taxon>Formicoidea</taxon>
        <taxon>Formicidae</taxon>
        <taxon>Myrmicinae</taxon>
        <taxon>Trachymyrmex</taxon>
    </lineage>
</organism>
<keyword evidence="2" id="KW-1185">Reference proteome</keyword>
<evidence type="ECO:0000313" key="1">
    <source>
        <dbReference type="EMBL" id="KYN41604.1"/>
    </source>
</evidence>
<protein>
    <submittedName>
        <fullName evidence="1">Uncharacterized protein</fullName>
    </submittedName>
</protein>
<evidence type="ECO:0000313" key="2">
    <source>
        <dbReference type="Proteomes" id="UP000078541"/>
    </source>
</evidence>
<dbReference type="EMBL" id="KQ981451">
    <property type="protein sequence ID" value="KYN41604.1"/>
    <property type="molecule type" value="Genomic_DNA"/>
</dbReference>